<dbReference type="InterPro" id="IPR016461">
    <property type="entry name" value="COMT-like"/>
</dbReference>
<dbReference type="Proteomes" id="UP000799766">
    <property type="component" value="Unassembled WGS sequence"/>
</dbReference>
<accession>A0A6A6PB60</accession>
<dbReference type="InterPro" id="IPR036388">
    <property type="entry name" value="WH-like_DNA-bd_sf"/>
</dbReference>
<evidence type="ECO:0000256" key="1">
    <source>
        <dbReference type="ARBA" id="ARBA00022603"/>
    </source>
</evidence>
<reference evidence="5" key="1">
    <citation type="journal article" date="2020" name="Stud. Mycol.">
        <title>101 Dothideomycetes genomes: a test case for predicting lifestyles and emergence of pathogens.</title>
        <authorList>
            <person name="Haridas S."/>
            <person name="Albert R."/>
            <person name="Binder M."/>
            <person name="Bloem J."/>
            <person name="Labutti K."/>
            <person name="Salamov A."/>
            <person name="Andreopoulos B."/>
            <person name="Baker S."/>
            <person name="Barry K."/>
            <person name="Bills G."/>
            <person name="Bluhm B."/>
            <person name="Cannon C."/>
            <person name="Castanera R."/>
            <person name="Culley D."/>
            <person name="Daum C."/>
            <person name="Ezra D."/>
            <person name="Gonzalez J."/>
            <person name="Henrissat B."/>
            <person name="Kuo A."/>
            <person name="Liang C."/>
            <person name="Lipzen A."/>
            <person name="Lutzoni F."/>
            <person name="Magnuson J."/>
            <person name="Mondo S."/>
            <person name="Nolan M."/>
            <person name="Ohm R."/>
            <person name="Pangilinan J."/>
            <person name="Park H.-J."/>
            <person name="Ramirez L."/>
            <person name="Alfaro M."/>
            <person name="Sun H."/>
            <person name="Tritt A."/>
            <person name="Yoshinaga Y."/>
            <person name="Zwiers L.-H."/>
            <person name="Turgeon B."/>
            <person name="Goodwin S."/>
            <person name="Spatafora J."/>
            <person name="Crous P."/>
            <person name="Grigoriev I."/>
        </authorList>
    </citation>
    <scope>NUCLEOTIDE SEQUENCE</scope>
    <source>
        <strain evidence="5">ATCC 16933</strain>
    </source>
</reference>
<dbReference type="GO" id="GO:0008171">
    <property type="term" value="F:O-methyltransferase activity"/>
    <property type="evidence" value="ECO:0007669"/>
    <property type="project" value="InterPro"/>
</dbReference>
<dbReference type="PROSITE" id="PS51683">
    <property type="entry name" value="SAM_OMT_II"/>
    <property type="match status" value="1"/>
</dbReference>
<keyword evidence="1 5" id="KW-0489">Methyltransferase</keyword>
<dbReference type="Pfam" id="PF00891">
    <property type="entry name" value="Methyltransf_2"/>
    <property type="match status" value="1"/>
</dbReference>
<feature type="domain" description="O-methyltransferase C-terminal" evidence="4">
    <location>
        <begin position="203"/>
        <end position="359"/>
    </location>
</feature>
<evidence type="ECO:0000313" key="5">
    <source>
        <dbReference type="EMBL" id="KAF2461170.1"/>
    </source>
</evidence>
<dbReference type="Gene3D" id="1.10.10.10">
    <property type="entry name" value="Winged helix-like DNA-binding domain superfamily/Winged helix DNA-binding domain"/>
    <property type="match status" value="1"/>
</dbReference>
<organism evidence="5 6">
    <name type="scientific">Lineolata rhizophorae</name>
    <dbReference type="NCBI Taxonomy" id="578093"/>
    <lineage>
        <taxon>Eukaryota</taxon>
        <taxon>Fungi</taxon>
        <taxon>Dikarya</taxon>
        <taxon>Ascomycota</taxon>
        <taxon>Pezizomycotina</taxon>
        <taxon>Dothideomycetes</taxon>
        <taxon>Dothideomycetes incertae sedis</taxon>
        <taxon>Lineolatales</taxon>
        <taxon>Lineolataceae</taxon>
        <taxon>Lineolata</taxon>
    </lineage>
</organism>
<proteinExistence type="predicted"/>
<dbReference type="GO" id="GO:0032259">
    <property type="term" value="P:methylation"/>
    <property type="evidence" value="ECO:0007669"/>
    <property type="project" value="UniProtKB-KW"/>
</dbReference>
<gene>
    <name evidence="5" type="ORF">BDY21DRAFT_334523</name>
</gene>
<dbReference type="PANTHER" id="PTHR43712:SF2">
    <property type="entry name" value="O-METHYLTRANSFERASE CICE"/>
    <property type="match status" value="1"/>
</dbReference>
<evidence type="ECO:0000313" key="6">
    <source>
        <dbReference type="Proteomes" id="UP000799766"/>
    </source>
</evidence>
<keyword evidence="2 5" id="KW-0808">Transferase</keyword>
<protein>
    <submittedName>
        <fullName evidence="5">S-adenosyl-L-methionine-dependent methyltransferase</fullName>
    </submittedName>
</protein>
<dbReference type="SUPFAM" id="SSF53335">
    <property type="entry name" value="S-adenosyl-L-methionine-dependent methyltransferases"/>
    <property type="match status" value="1"/>
</dbReference>
<dbReference type="Gene3D" id="3.40.50.150">
    <property type="entry name" value="Vaccinia Virus protein VP39"/>
    <property type="match status" value="1"/>
</dbReference>
<dbReference type="SUPFAM" id="SSF46785">
    <property type="entry name" value="Winged helix' DNA-binding domain"/>
    <property type="match status" value="1"/>
</dbReference>
<dbReference type="AlphaFoldDB" id="A0A6A6PB60"/>
<dbReference type="InterPro" id="IPR029063">
    <property type="entry name" value="SAM-dependent_MTases_sf"/>
</dbReference>
<sequence>MSLLENLLQNISSEGTKLKDLLGRDQGHLFETTPWRYDDELPSREAWEASQSVIADCEQLIALLTPTKLKLMHECISNNAAVGLEVAADLRVADKIIENGGEASLAHLAKACNTDEHKLGCTMHMLCHRHIFVEVAPNVFRNNRHSYELRAETGARELVLLECQEGYRSGPGWLQVMKNPQKMHSIDPRDGAFADVYTDGKLGIFEYIMTPEGANCLTNMTIGVPWMSTITVVATRTDLQWDSFGKTVCDVGAGLGSVMLEVKKKYPQLNVVCQELEAMVPAMKETFKDYQKEIEDGSVKLEVHDYFTPQTTVADVYWLRGVIREYEDHTAAKILESLKPALKKNPKAKVIVNELFVPKLITPKTSANTPASKNLPKQQSGWPTICHMQQLGGQQLFSGKERSLEDIINIGEAAGLRFCKFHQFRMFTGAAEFELPAGSKL</sequence>
<evidence type="ECO:0000256" key="2">
    <source>
        <dbReference type="ARBA" id="ARBA00022679"/>
    </source>
</evidence>
<keyword evidence="6" id="KW-1185">Reference proteome</keyword>
<dbReference type="PANTHER" id="PTHR43712">
    <property type="entry name" value="PUTATIVE (AFU_ORTHOLOGUE AFUA_4G14580)-RELATED"/>
    <property type="match status" value="1"/>
</dbReference>
<evidence type="ECO:0000256" key="3">
    <source>
        <dbReference type="ARBA" id="ARBA00022691"/>
    </source>
</evidence>
<evidence type="ECO:0000259" key="4">
    <source>
        <dbReference type="Pfam" id="PF00891"/>
    </source>
</evidence>
<keyword evidence="3" id="KW-0949">S-adenosyl-L-methionine</keyword>
<dbReference type="OrthoDB" id="2410195at2759"/>
<dbReference type="InterPro" id="IPR001077">
    <property type="entry name" value="COMT_C"/>
</dbReference>
<name>A0A6A6PB60_9PEZI</name>
<dbReference type="InterPro" id="IPR036390">
    <property type="entry name" value="WH_DNA-bd_sf"/>
</dbReference>
<dbReference type="EMBL" id="MU001672">
    <property type="protein sequence ID" value="KAF2461170.1"/>
    <property type="molecule type" value="Genomic_DNA"/>
</dbReference>